<keyword evidence="2" id="KW-1185">Reference proteome</keyword>
<dbReference type="Proteomes" id="UP001321473">
    <property type="component" value="Unassembled WGS sequence"/>
</dbReference>
<accession>A0AAQ4D4J0</accession>
<evidence type="ECO:0000313" key="2">
    <source>
        <dbReference type="Proteomes" id="UP001321473"/>
    </source>
</evidence>
<protein>
    <submittedName>
        <fullName evidence="1">Uncharacterized protein</fullName>
    </submittedName>
</protein>
<dbReference type="AlphaFoldDB" id="A0AAQ4D4J0"/>
<name>A0AAQ4D4J0_AMBAM</name>
<sequence>MSGLQCCLSYTALRLRRRFALHIHNLHPNKITIMAKENVFSAFLIKVALLSLGLREISARHTAERSLGGAVGGIKGISGLPGREMTERSLGGAIGGIKGISGLPGREMTDRSLGGAIGGIKGISGLPGREMTERSLGGAIGMLPFHVAEGFQKEFQ</sequence>
<dbReference type="EMBL" id="JARKHS020035262">
    <property type="protein sequence ID" value="KAK8757380.1"/>
    <property type="molecule type" value="Genomic_DNA"/>
</dbReference>
<comment type="caution">
    <text evidence="1">The sequence shown here is derived from an EMBL/GenBank/DDBJ whole genome shotgun (WGS) entry which is preliminary data.</text>
</comment>
<reference evidence="1 2" key="1">
    <citation type="journal article" date="2023" name="Arcadia Sci">
        <title>De novo assembly of a long-read Amblyomma americanum tick genome.</title>
        <authorList>
            <person name="Chou S."/>
            <person name="Poskanzer K.E."/>
            <person name="Rollins M."/>
            <person name="Thuy-Boun P.S."/>
        </authorList>
    </citation>
    <scope>NUCLEOTIDE SEQUENCE [LARGE SCALE GENOMIC DNA]</scope>
    <source>
        <strain evidence="1">F_SG_1</strain>
        <tissue evidence="1">Salivary glands</tissue>
    </source>
</reference>
<proteinExistence type="predicted"/>
<organism evidence="1 2">
    <name type="scientific">Amblyomma americanum</name>
    <name type="common">Lone star tick</name>
    <dbReference type="NCBI Taxonomy" id="6943"/>
    <lineage>
        <taxon>Eukaryota</taxon>
        <taxon>Metazoa</taxon>
        <taxon>Ecdysozoa</taxon>
        <taxon>Arthropoda</taxon>
        <taxon>Chelicerata</taxon>
        <taxon>Arachnida</taxon>
        <taxon>Acari</taxon>
        <taxon>Parasitiformes</taxon>
        <taxon>Ixodida</taxon>
        <taxon>Ixodoidea</taxon>
        <taxon>Ixodidae</taxon>
        <taxon>Amblyomminae</taxon>
        <taxon>Amblyomma</taxon>
    </lineage>
</organism>
<gene>
    <name evidence="1" type="ORF">V5799_004984</name>
</gene>
<evidence type="ECO:0000313" key="1">
    <source>
        <dbReference type="EMBL" id="KAK8757380.1"/>
    </source>
</evidence>